<evidence type="ECO:0000256" key="1">
    <source>
        <dbReference type="SAM" id="MobiDB-lite"/>
    </source>
</evidence>
<protein>
    <recommendedName>
        <fullName evidence="4">Interferon-induced transmembrane protein</fullName>
    </recommendedName>
</protein>
<feature type="transmembrane region" description="Helical" evidence="2">
    <location>
        <begin position="65"/>
        <end position="92"/>
    </location>
</feature>
<evidence type="ECO:0000313" key="3">
    <source>
        <dbReference type="EMBL" id="XDP44839.1"/>
    </source>
</evidence>
<organism evidence="3">
    <name type="scientific">Sinomonas puerhi</name>
    <dbReference type="NCBI Taxonomy" id="3238584"/>
    <lineage>
        <taxon>Bacteria</taxon>
        <taxon>Bacillati</taxon>
        <taxon>Actinomycetota</taxon>
        <taxon>Actinomycetes</taxon>
        <taxon>Micrococcales</taxon>
        <taxon>Micrococcaceae</taxon>
        <taxon>Sinomonas</taxon>
    </lineage>
</organism>
<accession>A0AB39L1N4</accession>
<dbReference type="RefSeq" id="WP_369045456.1">
    <property type="nucleotide sequence ID" value="NZ_CP163302.1"/>
</dbReference>
<gene>
    <name evidence="3" type="ORF">AB5L97_16450</name>
</gene>
<reference evidence="3" key="1">
    <citation type="submission" date="2024-07" db="EMBL/GenBank/DDBJ databases">
        <authorList>
            <person name="fu j."/>
        </authorList>
    </citation>
    <scope>NUCLEOTIDE SEQUENCE</scope>
    <source>
        <strain evidence="3">P10A9</strain>
    </source>
</reference>
<sequence>MSEQDERAAAARRIAAGPTPSRLVGAGGAQAPSPAIGAEGDPPASSAPDTAPATAAPFDPLRLCIFATIALLGWIAGPVALVVFSGVGFAGYWKARRAGLTRSKCYLRDTRLVLAYLAVLTAAGLWGVYAAVHSLIA</sequence>
<keyword evidence="2" id="KW-0812">Transmembrane</keyword>
<feature type="compositionally biased region" description="Low complexity" evidence="1">
    <location>
        <begin position="41"/>
        <end position="52"/>
    </location>
</feature>
<feature type="region of interest" description="Disordered" evidence="1">
    <location>
        <begin position="1"/>
        <end position="52"/>
    </location>
</feature>
<name>A0AB39L1N4_9MICC</name>
<evidence type="ECO:0000256" key="2">
    <source>
        <dbReference type="SAM" id="Phobius"/>
    </source>
</evidence>
<keyword evidence="2" id="KW-1133">Transmembrane helix</keyword>
<dbReference type="AlphaFoldDB" id="A0AB39L1N4"/>
<keyword evidence="2" id="KW-0472">Membrane</keyword>
<dbReference type="KEGG" id="spue:AB5L97_16450"/>
<feature type="transmembrane region" description="Helical" evidence="2">
    <location>
        <begin position="113"/>
        <end position="136"/>
    </location>
</feature>
<dbReference type="EMBL" id="CP163302">
    <property type="protein sequence ID" value="XDP44839.1"/>
    <property type="molecule type" value="Genomic_DNA"/>
</dbReference>
<evidence type="ECO:0008006" key="4">
    <source>
        <dbReference type="Google" id="ProtNLM"/>
    </source>
</evidence>
<proteinExistence type="predicted"/>